<protein>
    <recommendedName>
        <fullName evidence="4">MORN repeat protein</fullName>
    </recommendedName>
</protein>
<name>A0ABV1FRS7_9BACT</name>
<dbReference type="Proteomes" id="UP001487296">
    <property type="component" value="Unassembled WGS sequence"/>
</dbReference>
<keyword evidence="1" id="KW-0732">Signal</keyword>
<evidence type="ECO:0000256" key="1">
    <source>
        <dbReference type="SAM" id="SignalP"/>
    </source>
</evidence>
<evidence type="ECO:0008006" key="4">
    <source>
        <dbReference type="Google" id="ProtNLM"/>
    </source>
</evidence>
<proteinExistence type="predicted"/>
<feature type="signal peptide" evidence="1">
    <location>
        <begin position="1"/>
        <end position="19"/>
    </location>
</feature>
<dbReference type="SUPFAM" id="SSF82185">
    <property type="entry name" value="Histone H3 K4-specific methyltransferase SET7/9 N-terminal domain"/>
    <property type="match status" value="1"/>
</dbReference>
<reference evidence="2 3" key="1">
    <citation type="submission" date="2024-04" db="EMBL/GenBank/DDBJ databases">
        <title>Human intestinal bacterial collection.</title>
        <authorList>
            <person name="Pauvert C."/>
            <person name="Hitch T.C.A."/>
            <person name="Clavel T."/>
        </authorList>
    </citation>
    <scope>NUCLEOTIDE SEQUENCE [LARGE SCALE GENOMIC DNA]</scope>
    <source>
        <strain evidence="2 3">CLA-AA-H145</strain>
    </source>
</reference>
<dbReference type="RefSeq" id="WP_215760164.1">
    <property type="nucleotide sequence ID" value="NZ_JAHKBE010000032.1"/>
</dbReference>
<dbReference type="EMBL" id="JBBNFP010000033">
    <property type="protein sequence ID" value="MEQ2487124.1"/>
    <property type="molecule type" value="Genomic_DNA"/>
</dbReference>
<dbReference type="Gene3D" id="2.20.110.10">
    <property type="entry name" value="Histone H3 K4-specific methyltransferase SET7/9 N-terminal domain"/>
    <property type="match status" value="1"/>
</dbReference>
<accession>A0ABV1FRS7</accession>
<keyword evidence="3" id="KW-1185">Reference proteome</keyword>
<gene>
    <name evidence="2" type="ORF">AAAT34_08670</name>
</gene>
<organism evidence="2 3">
    <name type="scientific">Hallella faecis</name>
    <dbReference type="NCBI Taxonomy" id="2841596"/>
    <lineage>
        <taxon>Bacteria</taxon>
        <taxon>Pseudomonadati</taxon>
        <taxon>Bacteroidota</taxon>
        <taxon>Bacteroidia</taxon>
        <taxon>Bacteroidales</taxon>
        <taxon>Prevotellaceae</taxon>
        <taxon>Hallella</taxon>
    </lineage>
</organism>
<comment type="caution">
    <text evidence="2">The sequence shown here is derived from an EMBL/GenBank/DDBJ whole genome shotgun (WGS) entry which is preliminary data.</text>
</comment>
<evidence type="ECO:0000313" key="3">
    <source>
        <dbReference type="Proteomes" id="UP001487296"/>
    </source>
</evidence>
<feature type="chain" id="PRO_5045059628" description="MORN repeat protein" evidence="1">
    <location>
        <begin position="20"/>
        <end position="170"/>
    </location>
</feature>
<evidence type="ECO:0000313" key="2">
    <source>
        <dbReference type="EMBL" id="MEQ2487124.1"/>
    </source>
</evidence>
<sequence length="170" mass="18974">MKKIALISMMMLMSVATFASKHVSNDAVVVADTIYYSADQLSVSDASQASYYRLLMTQGNGVDKKDVFKDYYMDGTLKAEGGYNFVDLGNDKNTIFNGDVVTYYANGKEKLHGKYVDGKRNGYFTVQLREGGVAVVKYVNGRSAFDHFMVTRPDGTQEERPLSEIRSLLQ</sequence>